<dbReference type="AlphaFoldDB" id="A0AAN6A7D9"/>
<protein>
    <submittedName>
        <fullName evidence="1">Uncharacterized protein</fullName>
    </submittedName>
</protein>
<reference evidence="1" key="1">
    <citation type="journal article" date="2018" name="Genome Biol.">
        <title>SKESA: strategic k-mer extension for scrupulous assemblies.</title>
        <authorList>
            <person name="Souvorov A."/>
            <person name="Agarwala R."/>
            <person name="Lipman D.J."/>
        </authorList>
    </citation>
    <scope>NUCLEOTIDE SEQUENCE</scope>
    <source>
        <strain evidence="1">HN1000</strain>
    </source>
</reference>
<proteinExistence type="predicted"/>
<evidence type="ECO:0000313" key="1">
    <source>
        <dbReference type="EMBL" id="HBH1543842.1"/>
    </source>
</evidence>
<dbReference type="Proteomes" id="UP000878956">
    <property type="component" value="Unassembled WGS sequence"/>
</dbReference>
<dbReference type="RefSeq" id="WP_158068979.1">
    <property type="nucleotide sequence ID" value="NZ_BISD01000040.1"/>
</dbReference>
<accession>A0AAN6A7D9</accession>
<evidence type="ECO:0000313" key="2">
    <source>
        <dbReference type="Proteomes" id="UP000878956"/>
    </source>
</evidence>
<gene>
    <name evidence="1" type="ORF">KRM00_003377</name>
</gene>
<dbReference type="EMBL" id="DAEPXK010000050">
    <property type="protein sequence ID" value="HBH1543842.1"/>
    <property type="molecule type" value="Genomic_DNA"/>
</dbReference>
<comment type="caution">
    <text evidence="1">The sequence shown here is derived from an EMBL/GenBank/DDBJ whole genome shotgun (WGS) entry which is preliminary data.</text>
</comment>
<name>A0AAN6A7D9_CLODI</name>
<sequence>MKEEKIKNIVKKMNFLDKFGLEIVSNIGDLCLKDQEDKKRNNSHNLENGISINKIN</sequence>
<organism evidence="1 2">
    <name type="scientific">Clostridioides difficile</name>
    <name type="common">Peptoclostridium difficile</name>
    <dbReference type="NCBI Taxonomy" id="1496"/>
    <lineage>
        <taxon>Bacteria</taxon>
        <taxon>Bacillati</taxon>
        <taxon>Bacillota</taxon>
        <taxon>Clostridia</taxon>
        <taxon>Peptostreptococcales</taxon>
        <taxon>Peptostreptococcaceae</taxon>
        <taxon>Clostridioides</taxon>
    </lineage>
</organism>
<reference evidence="1" key="2">
    <citation type="submission" date="2021-06" db="EMBL/GenBank/DDBJ databases">
        <authorList>
            <consortium name="NCBI Pathogen Detection Project"/>
        </authorList>
    </citation>
    <scope>NUCLEOTIDE SEQUENCE</scope>
    <source>
        <strain evidence="1">HN1000</strain>
    </source>
</reference>